<dbReference type="PROSITE" id="PS00893">
    <property type="entry name" value="NUDIX_BOX"/>
    <property type="match status" value="1"/>
</dbReference>
<feature type="domain" description="Nudix hydrolase" evidence="8">
    <location>
        <begin position="330"/>
        <end position="462"/>
    </location>
</feature>
<dbReference type="Proteomes" id="UP001058974">
    <property type="component" value="Chromosome 7"/>
</dbReference>
<dbReference type="InterPro" id="IPR000620">
    <property type="entry name" value="EamA_dom"/>
</dbReference>
<keyword evidence="10" id="KW-1185">Reference proteome</keyword>
<dbReference type="SUPFAM" id="SSF103481">
    <property type="entry name" value="Multidrug resistance efflux transporter EmrE"/>
    <property type="match status" value="2"/>
</dbReference>
<evidence type="ECO:0000256" key="1">
    <source>
        <dbReference type="ARBA" id="ARBA00004141"/>
    </source>
</evidence>
<proteinExistence type="inferred from homology"/>
<dbReference type="InterPro" id="IPR000086">
    <property type="entry name" value="NUDIX_hydrolase_dom"/>
</dbReference>
<feature type="transmembrane region" description="Helical" evidence="7">
    <location>
        <begin position="12"/>
        <end position="31"/>
    </location>
</feature>
<dbReference type="GO" id="GO:0022857">
    <property type="term" value="F:transmembrane transporter activity"/>
    <property type="evidence" value="ECO:0007669"/>
    <property type="project" value="InterPro"/>
</dbReference>
<dbReference type="Gramene" id="Psat07G0354700-T1">
    <property type="protein sequence ID" value="KAI5387459.1"/>
    <property type="gene ID" value="KIW84_073547"/>
</dbReference>
<keyword evidence="3 7" id="KW-0812">Transmembrane</keyword>
<sequence length="475" mass="51881">MVANDGSSLSVLIVYRFVFSTAFTVPFVFFFERKSVQNLTGKVLFQAFLCGLFGGSLQQNLYIKSLALVSATYTITMLNLIPAITYVLAVSLRMEKPNLGTPAGKAKLMGTLSGIGGAMILTLYEGKRLFNLSLHIDLLQNATSTTHHSPAGSHVWGLMLALGTALSFSLWFITQSKMSQNFPWHYSIVALTSIMGAIQSFIYAICTERDWSQWKLDWNLRLLTAASAGILASGVCFVLLAWCVGMKGPLYVSAFNPLMLVLVAFISSFVLNEYITVGSLTGAALIVCGLYMLLWGKSKEARKMDNMNGIASENVYWIPDTPDSIPANASHRVGVGAFVVNNKREVLVVQETSGRFGGTGVWKMPTGVVNEGEDICDAVIREVKEETGDVDLFVQGMENGAAVTSNLTGTQQDVDLSHFLLIEKSSRHAELQCKLPYFVHTVPILFLASVYFIQSPLSIFTFETTSDMGLTVVKA</sequence>
<reference evidence="9 10" key="1">
    <citation type="journal article" date="2022" name="Nat. Genet.">
        <title>Improved pea reference genome and pan-genome highlight genomic features and evolutionary characteristics.</title>
        <authorList>
            <person name="Yang T."/>
            <person name="Liu R."/>
            <person name="Luo Y."/>
            <person name="Hu S."/>
            <person name="Wang D."/>
            <person name="Wang C."/>
            <person name="Pandey M.K."/>
            <person name="Ge S."/>
            <person name="Xu Q."/>
            <person name="Li N."/>
            <person name="Li G."/>
            <person name="Huang Y."/>
            <person name="Saxena R.K."/>
            <person name="Ji Y."/>
            <person name="Li M."/>
            <person name="Yan X."/>
            <person name="He Y."/>
            <person name="Liu Y."/>
            <person name="Wang X."/>
            <person name="Xiang C."/>
            <person name="Varshney R.K."/>
            <person name="Ding H."/>
            <person name="Gao S."/>
            <person name="Zong X."/>
        </authorList>
    </citation>
    <scope>NUCLEOTIDE SEQUENCE [LARGE SCALE GENOMIC DNA]</scope>
    <source>
        <strain evidence="9 10">cv. Zhongwan 6</strain>
    </source>
</reference>
<dbReference type="GO" id="GO:0016787">
    <property type="term" value="F:hydrolase activity"/>
    <property type="evidence" value="ECO:0007669"/>
    <property type="project" value="UniProtKB-KW"/>
</dbReference>
<comment type="subcellular location">
    <subcellularLocation>
        <location evidence="1">Membrane</location>
        <topology evidence="1">Multi-pass membrane protein</topology>
    </subcellularLocation>
</comment>
<feature type="transmembrane region" description="Helical" evidence="7">
    <location>
        <begin position="106"/>
        <end position="124"/>
    </location>
</feature>
<protein>
    <recommendedName>
        <fullName evidence="8">Nudix hydrolase domain-containing protein</fullName>
    </recommendedName>
</protein>
<feature type="transmembrane region" description="Helical" evidence="7">
    <location>
        <begin position="155"/>
        <end position="174"/>
    </location>
</feature>
<comment type="similarity">
    <text evidence="2">Belongs to the drug/metabolite transporter (DMT) superfamily. Plant drug/metabolite exporter (P-DME) (TC 2.A.7.4) family.</text>
</comment>
<evidence type="ECO:0000256" key="2">
    <source>
        <dbReference type="ARBA" id="ARBA00007635"/>
    </source>
</evidence>
<dbReference type="AlphaFoldDB" id="A0A9D4ZXI0"/>
<accession>A0A9D4ZXI0</accession>
<dbReference type="PANTHER" id="PTHR31218">
    <property type="entry name" value="WAT1-RELATED PROTEIN"/>
    <property type="match status" value="1"/>
</dbReference>
<dbReference type="InterPro" id="IPR020084">
    <property type="entry name" value="NUDIX_hydrolase_CS"/>
</dbReference>
<dbReference type="PROSITE" id="PS51462">
    <property type="entry name" value="NUDIX"/>
    <property type="match status" value="1"/>
</dbReference>
<keyword evidence="4" id="KW-0378">Hydrolase</keyword>
<name>A0A9D4ZXI0_PEA</name>
<feature type="transmembrane region" description="Helical" evidence="7">
    <location>
        <begin position="75"/>
        <end position="94"/>
    </location>
</feature>
<dbReference type="EMBL" id="JAMSHJ010000007">
    <property type="protein sequence ID" value="KAI5387459.1"/>
    <property type="molecule type" value="Genomic_DNA"/>
</dbReference>
<dbReference type="Gene3D" id="3.90.79.10">
    <property type="entry name" value="Nucleoside Triphosphate Pyrophosphohydrolase"/>
    <property type="match status" value="1"/>
</dbReference>
<evidence type="ECO:0000256" key="4">
    <source>
        <dbReference type="ARBA" id="ARBA00022801"/>
    </source>
</evidence>
<evidence type="ECO:0000256" key="5">
    <source>
        <dbReference type="ARBA" id="ARBA00022989"/>
    </source>
</evidence>
<feature type="transmembrane region" description="Helical" evidence="7">
    <location>
        <begin position="225"/>
        <end position="243"/>
    </location>
</feature>
<evidence type="ECO:0000256" key="7">
    <source>
        <dbReference type="SAM" id="Phobius"/>
    </source>
</evidence>
<feature type="transmembrane region" description="Helical" evidence="7">
    <location>
        <begin position="186"/>
        <end position="205"/>
    </location>
</feature>
<feature type="transmembrane region" description="Helical" evidence="7">
    <location>
        <begin position="277"/>
        <end position="295"/>
    </location>
</feature>
<evidence type="ECO:0000313" key="9">
    <source>
        <dbReference type="EMBL" id="KAI5387459.1"/>
    </source>
</evidence>
<evidence type="ECO:0000313" key="10">
    <source>
        <dbReference type="Proteomes" id="UP001058974"/>
    </source>
</evidence>
<keyword evidence="5 7" id="KW-1133">Transmembrane helix</keyword>
<dbReference type="SUPFAM" id="SSF55811">
    <property type="entry name" value="Nudix"/>
    <property type="match status" value="1"/>
</dbReference>
<keyword evidence="6 7" id="KW-0472">Membrane</keyword>
<evidence type="ECO:0000256" key="3">
    <source>
        <dbReference type="ARBA" id="ARBA00022692"/>
    </source>
</evidence>
<dbReference type="InterPro" id="IPR030184">
    <property type="entry name" value="WAT1-related"/>
</dbReference>
<evidence type="ECO:0000256" key="6">
    <source>
        <dbReference type="ARBA" id="ARBA00023136"/>
    </source>
</evidence>
<feature type="transmembrane region" description="Helical" evidence="7">
    <location>
        <begin position="43"/>
        <end position="63"/>
    </location>
</feature>
<dbReference type="InterPro" id="IPR037185">
    <property type="entry name" value="EmrE-like"/>
</dbReference>
<organism evidence="9 10">
    <name type="scientific">Pisum sativum</name>
    <name type="common">Garden pea</name>
    <name type="synonym">Lathyrus oleraceus</name>
    <dbReference type="NCBI Taxonomy" id="3888"/>
    <lineage>
        <taxon>Eukaryota</taxon>
        <taxon>Viridiplantae</taxon>
        <taxon>Streptophyta</taxon>
        <taxon>Embryophyta</taxon>
        <taxon>Tracheophyta</taxon>
        <taxon>Spermatophyta</taxon>
        <taxon>Magnoliopsida</taxon>
        <taxon>eudicotyledons</taxon>
        <taxon>Gunneridae</taxon>
        <taxon>Pentapetalae</taxon>
        <taxon>rosids</taxon>
        <taxon>fabids</taxon>
        <taxon>Fabales</taxon>
        <taxon>Fabaceae</taxon>
        <taxon>Papilionoideae</taxon>
        <taxon>50 kb inversion clade</taxon>
        <taxon>NPAAA clade</taxon>
        <taxon>Hologalegina</taxon>
        <taxon>IRL clade</taxon>
        <taxon>Fabeae</taxon>
        <taxon>Lathyrus</taxon>
    </lineage>
</organism>
<dbReference type="InterPro" id="IPR015797">
    <property type="entry name" value="NUDIX_hydrolase-like_dom_sf"/>
</dbReference>
<dbReference type="Pfam" id="PF00892">
    <property type="entry name" value="EamA"/>
    <property type="match status" value="2"/>
</dbReference>
<gene>
    <name evidence="9" type="ORF">KIW84_073547</name>
</gene>
<evidence type="ECO:0000259" key="8">
    <source>
        <dbReference type="PROSITE" id="PS51462"/>
    </source>
</evidence>
<comment type="caution">
    <text evidence="9">The sequence shown here is derived from an EMBL/GenBank/DDBJ whole genome shotgun (WGS) entry which is preliminary data.</text>
</comment>
<dbReference type="GO" id="GO:0016020">
    <property type="term" value="C:membrane"/>
    <property type="evidence" value="ECO:0007669"/>
    <property type="project" value="UniProtKB-SubCell"/>
</dbReference>
<feature type="transmembrane region" description="Helical" evidence="7">
    <location>
        <begin position="435"/>
        <end position="453"/>
    </location>
</feature>
<dbReference type="Pfam" id="PF00293">
    <property type="entry name" value="NUDIX"/>
    <property type="match status" value="1"/>
</dbReference>
<feature type="transmembrane region" description="Helical" evidence="7">
    <location>
        <begin position="250"/>
        <end position="271"/>
    </location>
</feature>